<reference evidence="2" key="1">
    <citation type="journal article" date="2019" name="Int. J. Syst. Evol. Microbiol.">
        <title>The Global Catalogue of Microorganisms (GCM) 10K type strain sequencing project: providing services to taxonomists for standard genome sequencing and annotation.</title>
        <authorList>
            <consortium name="The Broad Institute Genomics Platform"/>
            <consortium name="The Broad Institute Genome Sequencing Center for Infectious Disease"/>
            <person name="Wu L."/>
            <person name="Ma J."/>
        </authorList>
    </citation>
    <scope>NUCLEOTIDE SEQUENCE [LARGE SCALE GENOMIC DNA]</scope>
    <source>
        <strain evidence="2">JCM 17938</strain>
    </source>
</reference>
<organism evidence="1 2">
    <name type="scientific">Actinoallomurus liliacearum</name>
    <dbReference type="NCBI Taxonomy" id="1080073"/>
    <lineage>
        <taxon>Bacteria</taxon>
        <taxon>Bacillati</taxon>
        <taxon>Actinomycetota</taxon>
        <taxon>Actinomycetes</taxon>
        <taxon>Streptosporangiales</taxon>
        <taxon>Thermomonosporaceae</taxon>
        <taxon>Actinoallomurus</taxon>
    </lineage>
</organism>
<evidence type="ECO:0008006" key="3">
    <source>
        <dbReference type="Google" id="ProtNLM"/>
    </source>
</evidence>
<dbReference type="EMBL" id="BAABHJ010000020">
    <property type="protein sequence ID" value="GAA4612719.1"/>
    <property type="molecule type" value="Genomic_DNA"/>
</dbReference>
<protein>
    <recommendedName>
        <fullName evidence="3">Flavodoxin domain-containing protein</fullName>
    </recommendedName>
</protein>
<keyword evidence="2" id="KW-1185">Reference proteome</keyword>
<proteinExistence type="predicted"/>
<comment type="caution">
    <text evidence="1">The sequence shown here is derived from an EMBL/GenBank/DDBJ whole genome shotgun (WGS) entry which is preliminary data.</text>
</comment>
<accession>A0ABP8TNJ7</accession>
<gene>
    <name evidence="1" type="ORF">GCM10023195_54770</name>
</gene>
<evidence type="ECO:0000313" key="1">
    <source>
        <dbReference type="EMBL" id="GAA4612719.1"/>
    </source>
</evidence>
<sequence>MAITSHGPVIIVFAANGSDPGARWELKKLIDELTHPESESYNQVTCSPSMKVFAGRYTLPDVGYAVGAFAIGLRNLSEHPVDRAVVGAFVLPGWKDEAISSIDSAPEEHLDWCDLSTERYRKSYRSTSVSQAAVDFAKEVRALVRARTEDADRPAGGVRNLLRRLRKLVTRK</sequence>
<dbReference type="Proteomes" id="UP001500212">
    <property type="component" value="Unassembled WGS sequence"/>
</dbReference>
<dbReference type="RefSeq" id="WP_345360427.1">
    <property type="nucleotide sequence ID" value="NZ_BAABHJ010000020.1"/>
</dbReference>
<evidence type="ECO:0000313" key="2">
    <source>
        <dbReference type="Proteomes" id="UP001500212"/>
    </source>
</evidence>
<name>A0ABP8TNJ7_9ACTN</name>